<dbReference type="OrthoDB" id="6133115at2759"/>
<sequence length="152" mass="18434">MTTEHDTQLRDAVTKEFAAAGYPPKLIESVLARQEQLKRDGEKTMPWVKIHRKDLLPDTLIAYKLPWEWDEDDSNYLIIKEWIGEDFQQELFGHTRRLRDRKLREIGNKMNDYVDRRDYHSRRRTRLNRRLDYDYTGTRDIVYYRNLANGQT</sequence>
<evidence type="ECO:0000313" key="1">
    <source>
        <dbReference type="EMBL" id="KAE8356116.1"/>
    </source>
</evidence>
<dbReference type="Proteomes" id="UP000327118">
    <property type="component" value="Unassembled WGS sequence"/>
</dbReference>
<reference evidence="2" key="1">
    <citation type="submission" date="2019-04" db="EMBL/GenBank/DDBJ databases">
        <title>Friends and foes A comparative genomics studyof 23 Aspergillus species from section Flavi.</title>
        <authorList>
            <consortium name="DOE Joint Genome Institute"/>
            <person name="Kjaerbolling I."/>
            <person name="Vesth T."/>
            <person name="Frisvad J.C."/>
            <person name="Nybo J.L."/>
            <person name="Theobald S."/>
            <person name="Kildgaard S."/>
            <person name="Isbrandt T."/>
            <person name="Kuo A."/>
            <person name="Sato A."/>
            <person name="Lyhne E.K."/>
            <person name="Kogle M.E."/>
            <person name="Wiebenga A."/>
            <person name="Kun R.S."/>
            <person name="Lubbers R.J."/>
            <person name="Makela M.R."/>
            <person name="Barry K."/>
            <person name="Chovatia M."/>
            <person name="Clum A."/>
            <person name="Daum C."/>
            <person name="Haridas S."/>
            <person name="He G."/>
            <person name="LaButti K."/>
            <person name="Lipzen A."/>
            <person name="Mondo S."/>
            <person name="Riley R."/>
            <person name="Salamov A."/>
            <person name="Simmons B.A."/>
            <person name="Magnuson J.K."/>
            <person name="Henrissat B."/>
            <person name="Mortensen U.H."/>
            <person name="Larsen T.O."/>
            <person name="Devries R.P."/>
            <person name="Grigoriev I.V."/>
            <person name="Machida M."/>
            <person name="Baker S.E."/>
            <person name="Andersen M.R."/>
        </authorList>
    </citation>
    <scope>NUCLEOTIDE SEQUENCE [LARGE SCALE GENOMIC DNA]</scope>
    <source>
        <strain evidence="2">CBS 553.77</strain>
    </source>
</reference>
<keyword evidence="2" id="KW-1185">Reference proteome</keyword>
<organism evidence="1 2">
    <name type="scientific">Aspergillus coremiiformis</name>
    <dbReference type="NCBI Taxonomy" id="138285"/>
    <lineage>
        <taxon>Eukaryota</taxon>
        <taxon>Fungi</taxon>
        <taxon>Dikarya</taxon>
        <taxon>Ascomycota</taxon>
        <taxon>Pezizomycotina</taxon>
        <taxon>Eurotiomycetes</taxon>
        <taxon>Eurotiomycetidae</taxon>
        <taxon>Eurotiales</taxon>
        <taxon>Aspergillaceae</taxon>
        <taxon>Aspergillus</taxon>
        <taxon>Aspergillus subgen. Circumdati</taxon>
    </lineage>
</organism>
<evidence type="ECO:0000313" key="2">
    <source>
        <dbReference type="Proteomes" id="UP000327118"/>
    </source>
</evidence>
<name>A0A5N6ZGQ9_9EURO</name>
<protein>
    <submittedName>
        <fullName evidence="1">Uncharacterized protein</fullName>
    </submittedName>
</protein>
<dbReference type="EMBL" id="ML739042">
    <property type="protein sequence ID" value="KAE8356116.1"/>
    <property type="molecule type" value="Genomic_DNA"/>
</dbReference>
<gene>
    <name evidence="1" type="ORF">BDV28DRAFT_2485</name>
</gene>
<dbReference type="AlphaFoldDB" id="A0A5N6ZGQ9"/>
<accession>A0A5N6ZGQ9</accession>
<proteinExistence type="predicted"/>